<feature type="region of interest" description="Disordered" evidence="1">
    <location>
        <begin position="72"/>
        <end position="128"/>
    </location>
</feature>
<proteinExistence type="predicted"/>
<protein>
    <submittedName>
        <fullName evidence="2">Uncharacterized protein</fullName>
    </submittedName>
</protein>
<name>A0A8R1DLQ1_CAEJA</name>
<evidence type="ECO:0000313" key="2">
    <source>
        <dbReference type="EnsemblMetazoa" id="CJA06317.1"/>
    </source>
</evidence>
<reference evidence="2" key="2">
    <citation type="submission" date="2022-06" db="UniProtKB">
        <authorList>
            <consortium name="EnsemblMetazoa"/>
        </authorList>
    </citation>
    <scope>IDENTIFICATION</scope>
    <source>
        <strain evidence="2">DF5081</strain>
    </source>
</reference>
<sequence>MENSHLTRKELKTLKNALGKQGLSLKDHENAQESAEPCKILNIDCFSLEKSEIEGDWYVGFGVEYNGVGVSAAQESSTSDEEEEGSHPEQNQQVSEESSGFSSNSQSDDESDPGEFSAQNHSDSDDFNEKGQLLYGVEEAESGEPVFFVDRQLCGQESVFVDGESFKTGKLVTTARFPVSKIQAHAEKHHGYELIAADNVPQVVSHSDDEAENSSSSGLWCNFVISPPDLEESVWKAPKRVEIPEHNTIVLNSEKCAQIEAAMSGFQLPTPPGWEGISDEKILDFIRQRL</sequence>
<keyword evidence="3" id="KW-1185">Reference proteome</keyword>
<dbReference type="OMA" id="LWCNFVI"/>
<organism evidence="2 3">
    <name type="scientific">Caenorhabditis japonica</name>
    <dbReference type="NCBI Taxonomy" id="281687"/>
    <lineage>
        <taxon>Eukaryota</taxon>
        <taxon>Metazoa</taxon>
        <taxon>Ecdysozoa</taxon>
        <taxon>Nematoda</taxon>
        <taxon>Chromadorea</taxon>
        <taxon>Rhabditida</taxon>
        <taxon>Rhabditina</taxon>
        <taxon>Rhabditomorpha</taxon>
        <taxon>Rhabditoidea</taxon>
        <taxon>Rhabditidae</taxon>
        <taxon>Peloderinae</taxon>
        <taxon>Caenorhabditis</taxon>
    </lineage>
</organism>
<dbReference type="Proteomes" id="UP000005237">
    <property type="component" value="Unassembled WGS sequence"/>
</dbReference>
<reference evidence="3" key="1">
    <citation type="submission" date="2010-08" db="EMBL/GenBank/DDBJ databases">
        <authorList>
            <consortium name="Caenorhabditis japonica Sequencing Consortium"/>
            <person name="Wilson R.K."/>
        </authorList>
    </citation>
    <scope>NUCLEOTIDE SEQUENCE [LARGE SCALE GENOMIC DNA]</scope>
    <source>
        <strain evidence="3">DF5081</strain>
    </source>
</reference>
<evidence type="ECO:0000313" key="3">
    <source>
        <dbReference type="Proteomes" id="UP000005237"/>
    </source>
</evidence>
<evidence type="ECO:0000256" key="1">
    <source>
        <dbReference type="SAM" id="MobiDB-lite"/>
    </source>
</evidence>
<dbReference type="EnsemblMetazoa" id="CJA06317.1">
    <property type="protein sequence ID" value="CJA06317.1"/>
    <property type="gene ID" value="WBGene00125521"/>
</dbReference>
<dbReference type="AlphaFoldDB" id="A0A8R1DLQ1"/>
<feature type="compositionally biased region" description="Low complexity" evidence="1">
    <location>
        <begin position="92"/>
        <end position="106"/>
    </location>
</feature>
<accession>A0A8R1DLQ1</accession>